<dbReference type="SMART" id="SM00256">
    <property type="entry name" value="FBOX"/>
    <property type="match status" value="1"/>
</dbReference>
<reference evidence="2" key="1">
    <citation type="submission" date="2022-02" db="EMBL/GenBank/DDBJ databases">
        <authorList>
            <person name="Henning P.M."/>
            <person name="McCubbin A.G."/>
            <person name="Shore J.S."/>
        </authorList>
    </citation>
    <scope>NUCLEOTIDE SEQUENCE</scope>
    <source>
        <strain evidence="2">F60SS</strain>
        <tissue evidence="2">Leaves</tissue>
    </source>
</reference>
<dbReference type="Proteomes" id="UP001141552">
    <property type="component" value="Unassembled WGS sequence"/>
</dbReference>
<dbReference type="InterPro" id="IPR056592">
    <property type="entry name" value="Beta-prop_At3g26010-like"/>
</dbReference>
<accession>A0A9Q0G480</accession>
<sequence>MGVRQSTEKSKQAMLGAMDTLSEDLLMEILVQLHTPKEVILCKLVCKRWYTLISSPCFIRHFITYHNQHSTVNDNALRECEWSSSFVFLSQSPPYDEKGEYIVNGAAYRYWVLCITEKESHMLQIRVYSSETKKWKAYNSTGKECEISSKVVSCNGKLHWYNGMDMIVASDPRLCTSTDEYETTSPGEVVPVPDLEGGLLHVRFQGRCGGFLRLILERDCVDQVLGAWFVWELKDFKTSEWSLEHKVLLPEPHREDVALQSILPLAFHPTNGNSVYLSGLCTVGTLILCCNMEEGKLEAIGSIGVGYNYGPDIFPVVRRWWPTVVSRLNI</sequence>
<organism evidence="2 3">
    <name type="scientific">Turnera subulata</name>
    <dbReference type="NCBI Taxonomy" id="218843"/>
    <lineage>
        <taxon>Eukaryota</taxon>
        <taxon>Viridiplantae</taxon>
        <taxon>Streptophyta</taxon>
        <taxon>Embryophyta</taxon>
        <taxon>Tracheophyta</taxon>
        <taxon>Spermatophyta</taxon>
        <taxon>Magnoliopsida</taxon>
        <taxon>eudicotyledons</taxon>
        <taxon>Gunneridae</taxon>
        <taxon>Pentapetalae</taxon>
        <taxon>rosids</taxon>
        <taxon>fabids</taxon>
        <taxon>Malpighiales</taxon>
        <taxon>Passifloraceae</taxon>
        <taxon>Turnera</taxon>
    </lineage>
</organism>
<evidence type="ECO:0000259" key="1">
    <source>
        <dbReference type="SMART" id="SM00256"/>
    </source>
</evidence>
<gene>
    <name evidence="2" type="ORF">Tsubulata_046640</name>
</gene>
<dbReference type="AlphaFoldDB" id="A0A9Q0G480"/>
<dbReference type="InterPro" id="IPR001810">
    <property type="entry name" value="F-box_dom"/>
</dbReference>
<dbReference type="Pfam" id="PF24750">
    <property type="entry name" value="b-prop_At3g26010-like"/>
    <property type="match status" value="1"/>
</dbReference>
<dbReference type="EMBL" id="JAKUCV010002388">
    <property type="protein sequence ID" value="KAJ4842816.1"/>
    <property type="molecule type" value="Genomic_DNA"/>
</dbReference>
<dbReference type="PANTHER" id="PTHR35546:SF128">
    <property type="entry name" value="F-BOX ASSOCIATED DOMAIN-CONTAINING PROTEIN"/>
    <property type="match status" value="1"/>
</dbReference>
<comment type="caution">
    <text evidence="2">The sequence shown here is derived from an EMBL/GenBank/DDBJ whole genome shotgun (WGS) entry which is preliminary data.</text>
</comment>
<reference evidence="2" key="2">
    <citation type="journal article" date="2023" name="Plants (Basel)">
        <title>Annotation of the Turnera subulata (Passifloraceae) Draft Genome Reveals the S-Locus Evolved after the Divergence of Turneroideae from Passifloroideae in a Stepwise Manner.</title>
        <authorList>
            <person name="Henning P.M."/>
            <person name="Roalson E.H."/>
            <person name="Mir W."/>
            <person name="McCubbin A.G."/>
            <person name="Shore J.S."/>
        </authorList>
    </citation>
    <scope>NUCLEOTIDE SEQUENCE</scope>
    <source>
        <strain evidence="2">F60SS</strain>
    </source>
</reference>
<dbReference type="SUPFAM" id="SSF81383">
    <property type="entry name" value="F-box domain"/>
    <property type="match status" value="1"/>
</dbReference>
<dbReference type="InterPro" id="IPR055290">
    <property type="entry name" value="At3g26010-like"/>
</dbReference>
<protein>
    <recommendedName>
        <fullName evidence="1">F-box domain-containing protein</fullName>
    </recommendedName>
</protein>
<name>A0A9Q0G480_9ROSI</name>
<dbReference type="Gene3D" id="1.20.1280.50">
    <property type="match status" value="1"/>
</dbReference>
<dbReference type="OrthoDB" id="674184at2759"/>
<evidence type="ECO:0000313" key="2">
    <source>
        <dbReference type="EMBL" id="KAJ4842816.1"/>
    </source>
</evidence>
<dbReference type="InterPro" id="IPR036047">
    <property type="entry name" value="F-box-like_dom_sf"/>
</dbReference>
<proteinExistence type="predicted"/>
<dbReference type="PANTHER" id="PTHR35546">
    <property type="entry name" value="F-BOX PROTEIN INTERACTION DOMAIN PROTEIN-RELATED"/>
    <property type="match status" value="1"/>
</dbReference>
<feature type="domain" description="F-box" evidence="1">
    <location>
        <begin position="21"/>
        <end position="62"/>
    </location>
</feature>
<keyword evidence="3" id="KW-1185">Reference proteome</keyword>
<evidence type="ECO:0000313" key="3">
    <source>
        <dbReference type="Proteomes" id="UP001141552"/>
    </source>
</evidence>
<dbReference type="Pfam" id="PF12937">
    <property type="entry name" value="F-box-like"/>
    <property type="match status" value="1"/>
</dbReference>